<protein>
    <submittedName>
        <fullName evidence="2">Putative exported protein</fullName>
    </submittedName>
</protein>
<evidence type="ECO:0000313" key="2">
    <source>
        <dbReference type="EMBL" id="AJK50599.1"/>
    </source>
</evidence>
<dbReference type="KEGG" id="bgp:BGL_2c25430"/>
<feature type="signal peptide" evidence="1">
    <location>
        <begin position="1"/>
        <end position="23"/>
    </location>
</feature>
<feature type="chain" id="PRO_5002109862" evidence="1">
    <location>
        <begin position="24"/>
        <end position="465"/>
    </location>
</feature>
<keyword evidence="1" id="KW-0732">Signal</keyword>
<sequence length="465" mass="48321">MKNKFRLLSLLVGAMLVPFQAHAAQPLNAESYVPGISRNDALPAAGRVAAVAGKTTPIQPQGVLTSRLQSLRTLRGAPVSRLAAAGTAAAATVAPPVAGCADIQVGAAYNASTAPAGQTDCFEFVAADLTKTVGYVVNLPANEEHDAHLVQVNNDGTLTYLDDDTGTAQTKIVEGTPAGPVRLLLLVDSQQGTGGATFQFQVTGTTGYDSYEPNDSILHPTQLTGNQQISANLDTVSDVDYYTVQTPSTQTASLLTFTGTGTQTAQLETAPNTWATLASGTTYNVGSSAGATLALRVYNTGTTAPASQAYTLRVSDGAGIAGFYSFLDSENITHLVPGKENVARSISAGVVGWDHTGNVRLPGGEHVTIQVFDRSTTGALTLLTTASGYTGTDGSVMLPLNIGVCQGAGTFTQNYQTLSTPADHWQITYNPNAVAAAATDAGQYRAGSSYTYFTHICSETYLGRY</sequence>
<name>A0A0B6S822_BURPL</name>
<dbReference type="EMBL" id="CP002581">
    <property type="protein sequence ID" value="AJK50599.1"/>
    <property type="molecule type" value="Genomic_DNA"/>
</dbReference>
<dbReference type="OrthoDB" id="9029336at2"/>
<dbReference type="Gene3D" id="2.60.120.380">
    <property type="match status" value="1"/>
</dbReference>
<evidence type="ECO:0000256" key="1">
    <source>
        <dbReference type="SAM" id="SignalP"/>
    </source>
</evidence>
<proteinExistence type="predicted"/>
<evidence type="ECO:0000313" key="3">
    <source>
        <dbReference type="Proteomes" id="UP000031838"/>
    </source>
</evidence>
<organism evidence="2 3">
    <name type="scientific">Burkholderia plantarii</name>
    <dbReference type="NCBI Taxonomy" id="41899"/>
    <lineage>
        <taxon>Bacteria</taxon>
        <taxon>Pseudomonadati</taxon>
        <taxon>Pseudomonadota</taxon>
        <taxon>Betaproteobacteria</taxon>
        <taxon>Burkholderiales</taxon>
        <taxon>Burkholderiaceae</taxon>
        <taxon>Burkholderia</taxon>
    </lineage>
</organism>
<dbReference type="AlphaFoldDB" id="A0A0B6S822"/>
<reference evidence="3" key="1">
    <citation type="submission" date="2011-03" db="EMBL/GenBank/DDBJ databases">
        <authorList>
            <person name="Voget S."/>
            <person name="Streit W.R."/>
            <person name="Jaeger K.E."/>
            <person name="Daniel R."/>
        </authorList>
    </citation>
    <scope>NUCLEOTIDE SEQUENCE [LARGE SCALE GENOMIC DNA]</scope>
    <source>
        <strain evidence="3">PG1</strain>
    </source>
</reference>
<gene>
    <name evidence="2" type="ORF">BGL_2c25430</name>
</gene>
<dbReference type="RefSeq" id="WP_042628855.1">
    <property type="nucleotide sequence ID" value="NZ_BSTO01000006.1"/>
</dbReference>
<dbReference type="Proteomes" id="UP000031838">
    <property type="component" value="Chromosome 2"/>
</dbReference>
<dbReference type="HOGENOM" id="CLU_523452_0_0_4"/>
<keyword evidence="3" id="KW-1185">Reference proteome</keyword>
<accession>A0A0B6S822</accession>
<dbReference type="KEGG" id="bpla:bpln_2g25720"/>
<reference evidence="2 3" key="2">
    <citation type="journal article" date="2016" name="Appl. Microbiol. Biotechnol.">
        <title>Mutations improving production and secretion of extracellular lipase by Burkholderia glumae PG1.</title>
        <authorList>
            <person name="Knapp A."/>
            <person name="Voget S."/>
            <person name="Gao R."/>
            <person name="Zaburannyi N."/>
            <person name="Krysciak D."/>
            <person name="Breuer M."/>
            <person name="Hauer B."/>
            <person name="Streit W.R."/>
            <person name="Muller R."/>
            <person name="Daniel R."/>
            <person name="Jaeger K.E."/>
        </authorList>
    </citation>
    <scope>NUCLEOTIDE SEQUENCE [LARGE SCALE GENOMIC DNA]</scope>
    <source>
        <strain evidence="2 3">PG1</strain>
    </source>
</reference>